<keyword evidence="3" id="KW-1185">Reference proteome</keyword>
<keyword evidence="1" id="KW-0472">Membrane</keyword>
<comment type="caution">
    <text evidence="2">The sequence shown here is derived from an EMBL/GenBank/DDBJ whole genome shotgun (WGS) entry which is preliminary data.</text>
</comment>
<name>A0A327ZFL4_9ACTN</name>
<protein>
    <recommendedName>
        <fullName evidence="4">DUF4145 domain-containing protein</fullName>
    </recommendedName>
</protein>
<dbReference type="Proteomes" id="UP000249341">
    <property type="component" value="Unassembled WGS sequence"/>
</dbReference>
<dbReference type="RefSeq" id="WP_146616769.1">
    <property type="nucleotide sequence ID" value="NZ_JACHWI010000001.1"/>
</dbReference>
<accession>A0A327ZFL4</accession>
<evidence type="ECO:0000313" key="2">
    <source>
        <dbReference type="EMBL" id="RAK39754.1"/>
    </source>
</evidence>
<dbReference type="EMBL" id="QLMJ01000004">
    <property type="protein sequence ID" value="RAK39754.1"/>
    <property type="molecule type" value="Genomic_DNA"/>
</dbReference>
<dbReference type="AlphaFoldDB" id="A0A327ZFL4"/>
<evidence type="ECO:0000256" key="1">
    <source>
        <dbReference type="SAM" id="Phobius"/>
    </source>
</evidence>
<evidence type="ECO:0000313" key="3">
    <source>
        <dbReference type="Proteomes" id="UP000249341"/>
    </source>
</evidence>
<organism evidence="2 3">
    <name type="scientific">Actinoplanes lutulentus</name>
    <dbReference type="NCBI Taxonomy" id="1287878"/>
    <lineage>
        <taxon>Bacteria</taxon>
        <taxon>Bacillati</taxon>
        <taxon>Actinomycetota</taxon>
        <taxon>Actinomycetes</taxon>
        <taxon>Micromonosporales</taxon>
        <taxon>Micromonosporaceae</taxon>
        <taxon>Actinoplanes</taxon>
    </lineage>
</organism>
<feature type="transmembrane region" description="Helical" evidence="1">
    <location>
        <begin position="112"/>
        <end position="132"/>
    </location>
</feature>
<proteinExistence type="predicted"/>
<feature type="transmembrane region" description="Helical" evidence="1">
    <location>
        <begin position="81"/>
        <end position="106"/>
    </location>
</feature>
<reference evidence="2 3" key="1">
    <citation type="submission" date="2018-06" db="EMBL/GenBank/DDBJ databases">
        <title>Genomic Encyclopedia of Type Strains, Phase III (KMG-III): the genomes of soil and plant-associated and newly described type strains.</title>
        <authorList>
            <person name="Whitman W."/>
        </authorList>
    </citation>
    <scope>NUCLEOTIDE SEQUENCE [LARGE SCALE GENOMIC DNA]</scope>
    <source>
        <strain evidence="2 3">CGMCC 4.7090</strain>
    </source>
</reference>
<sequence>MTDFEDQGLPAISQDAEEFLNAAMEEIKNDVRSRAQVAANLGGLTSEPAGVRDVALAVAQVRITDEVAERRARREQRLIQLTDWVTAVYAIIGAALLTASNLGWLATNKDQYAYIGGILLGSAVPTFVRAIMLNKNPWRRRPTAPEISTGGSIGSMFLERWIAIEQIIRKSSDSQATIAQRSALPLSVLIHEFAAARNLGSASADTMIALLKFRNKALHNPDEIRPGETAKMLRDADKMLRKLRATS</sequence>
<gene>
    <name evidence="2" type="ORF">B0I29_104292</name>
</gene>
<keyword evidence="1" id="KW-0812">Transmembrane</keyword>
<keyword evidence="1" id="KW-1133">Transmembrane helix</keyword>
<evidence type="ECO:0008006" key="4">
    <source>
        <dbReference type="Google" id="ProtNLM"/>
    </source>
</evidence>